<gene>
    <name evidence="2" type="ORF">OBE_02704</name>
</gene>
<comment type="caution">
    <text evidence="2">The sequence shown here is derived from an EMBL/GenBank/DDBJ whole genome shotgun (WGS) entry which is preliminary data.</text>
</comment>
<feature type="compositionally biased region" description="Low complexity" evidence="1">
    <location>
        <begin position="73"/>
        <end position="83"/>
    </location>
</feature>
<accession>K1U349</accession>
<protein>
    <submittedName>
        <fullName evidence="2">Uncharacterized protein</fullName>
    </submittedName>
</protein>
<evidence type="ECO:0000256" key="1">
    <source>
        <dbReference type="SAM" id="MobiDB-lite"/>
    </source>
</evidence>
<name>K1U349_9ZZZZ</name>
<proteinExistence type="predicted"/>
<dbReference type="AlphaFoldDB" id="K1U349"/>
<dbReference type="EMBL" id="AJWZ01001767">
    <property type="protein sequence ID" value="EKC72820.1"/>
    <property type="molecule type" value="Genomic_DNA"/>
</dbReference>
<organism evidence="2">
    <name type="scientific">human gut metagenome</name>
    <dbReference type="NCBI Taxonomy" id="408170"/>
    <lineage>
        <taxon>unclassified sequences</taxon>
        <taxon>metagenomes</taxon>
        <taxon>organismal metagenomes</taxon>
    </lineage>
</organism>
<reference evidence="2" key="1">
    <citation type="journal article" date="2013" name="Environ. Microbiol.">
        <title>Microbiota from the distal guts of lean and obese adolescents exhibit partial functional redundancy besides clear differences in community structure.</title>
        <authorList>
            <person name="Ferrer M."/>
            <person name="Ruiz A."/>
            <person name="Lanza F."/>
            <person name="Haange S.B."/>
            <person name="Oberbach A."/>
            <person name="Till H."/>
            <person name="Bargiela R."/>
            <person name="Campoy C."/>
            <person name="Segura M.T."/>
            <person name="Richter M."/>
            <person name="von Bergen M."/>
            <person name="Seifert J."/>
            <person name="Suarez A."/>
        </authorList>
    </citation>
    <scope>NUCLEOTIDE SEQUENCE</scope>
</reference>
<feature type="non-terminal residue" evidence="2">
    <location>
        <position position="97"/>
    </location>
</feature>
<sequence length="97" mass="11288">MVVIFLVGFGFILYPIVANEWNEICRRKVITVYDRQVEQSVEQGKISYENEKRKADEYNKALRFNITDDGFVSNNDNSVNNSDNDTDEDNNKDNEES</sequence>
<feature type="region of interest" description="Disordered" evidence="1">
    <location>
        <begin position="68"/>
        <end position="97"/>
    </location>
</feature>
<evidence type="ECO:0000313" key="2">
    <source>
        <dbReference type="EMBL" id="EKC72820.1"/>
    </source>
</evidence>